<protein>
    <recommendedName>
        <fullName evidence="8">Homeobox domain-containing protein</fullName>
    </recommendedName>
</protein>
<keyword evidence="3 5" id="KW-0371">Homeobox</keyword>
<dbReference type="InterPro" id="IPR001356">
    <property type="entry name" value="HD"/>
</dbReference>
<comment type="subcellular location">
    <subcellularLocation>
        <location evidence="1 5 6">Nucleus</location>
    </subcellularLocation>
</comment>
<evidence type="ECO:0000313" key="10">
    <source>
        <dbReference type="Proteomes" id="UP001211907"/>
    </source>
</evidence>
<proteinExistence type="predicted"/>
<organism evidence="9 10">
    <name type="scientific">Physocladia obscura</name>
    <dbReference type="NCBI Taxonomy" id="109957"/>
    <lineage>
        <taxon>Eukaryota</taxon>
        <taxon>Fungi</taxon>
        <taxon>Fungi incertae sedis</taxon>
        <taxon>Chytridiomycota</taxon>
        <taxon>Chytridiomycota incertae sedis</taxon>
        <taxon>Chytridiomycetes</taxon>
        <taxon>Chytridiales</taxon>
        <taxon>Chytriomycetaceae</taxon>
        <taxon>Physocladia</taxon>
    </lineage>
</organism>
<gene>
    <name evidence="9" type="ORF">HK100_002933</name>
</gene>
<dbReference type="InterPro" id="IPR051000">
    <property type="entry name" value="Homeobox_DNA-bind_prot"/>
</dbReference>
<dbReference type="SMART" id="SM00389">
    <property type="entry name" value="HOX"/>
    <property type="match status" value="1"/>
</dbReference>
<dbReference type="Gene3D" id="1.10.10.60">
    <property type="entry name" value="Homeodomain-like"/>
    <property type="match status" value="1"/>
</dbReference>
<evidence type="ECO:0000256" key="4">
    <source>
        <dbReference type="ARBA" id="ARBA00023242"/>
    </source>
</evidence>
<keyword evidence="2 5" id="KW-0238">DNA-binding</keyword>
<dbReference type="Pfam" id="PF00046">
    <property type="entry name" value="Homeodomain"/>
    <property type="match status" value="1"/>
</dbReference>
<evidence type="ECO:0000256" key="6">
    <source>
        <dbReference type="RuleBase" id="RU000682"/>
    </source>
</evidence>
<comment type="caution">
    <text evidence="9">The sequence shown here is derived from an EMBL/GenBank/DDBJ whole genome shotgun (WGS) entry which is preliminary data.</text>
</comment>
<dbReference type="PANTHER" id="PTHR24324">
    <property type="entry name" value="HOMEOBOX PROTEIN HHEX"/>
    <property type="match status" value="1"/>
</dbReference>
<evidence type="ECO:0000256" key="7">
    <source>
        <dbReference type="SAM" id="MobiDB-lite"/>
    </source>
</evidence>
<dbReference type="Proteomes" id="UP001211907">
    <property type="component" value="Unassembled WGS sequence"/>
</dbReference>
<feature type="domain" description="Homeobox" evidence="8">
    <location>
        <begin position="151"/>
        <end position="201"/>
    </location>
</feature>
<evidence type="ECO:0000256" key="5">
    <source>
        <dbReference type="PROSITE-ProRule" id="PRU00108"/>
    </source>
</evidence>
<dbReference type="GO" id="GO:0000981">
    <property type="term" value="F:DNA-binding transcription factor activity, RNA polymerase II-specific"/>
    <property type="evidence" value="ECO:0007669"/>
    <property type="project" value="InterPro"/>
</dbReference>
<feature type="DNA-binding region" description="Homeobox" evidence="5">
    <location>
        <begin position="153"/>
        <end position="202"/>
    </location>
</feature>
<feature type="compositionally biased region" description="Low complexity" evidence="7">
    <location>
        <begin position="205"/>
        <end position="222"/>
    </location>
</feature>
<dbReference type="CDD" id="cd00086">
    <property type="entry name" value="homeodomain"/>
    <property type="match status" value="1"/>
</dbReference>
<evidence type="ECO:0000259" key="8">
    <source>
        <dbReference type="PROSITE" id="PS50071"/>
    </source>
</evidence>
<evidence type="ECO:0000256" key="1">
    <source>
        <dbReference type="ARBA" id="ARBA00004123"/>
    </source>
</evidence>
<evidence type="ECO:0000256" key="3">
    <source>
        <dbReference type="ARBA" id="ARBA00023155"/>
    </source>
</evidence>
<feature type="compositionally biased region" description="Basic and acidic residues" evidence="7">
    <location>
        <begin position="16"/>
        <end position="38"/>
    </location>
</feature>
<evidence type="ECO:0000256" key="2">
    <source>
        <dbReference type="ARBA" id="ARBA00023125"/>
    </source>
</evidence>
<dbReference type="AlphaFoldDB" id="A0AAD5XLB7"/>
<feature type="compositionally biased region" description="Polar residues" evidence="7">
    <location>
        <begin position="59"/>
        <end position="71"/>
    </location>
</feature>
<feature type="region of interest" description="Disordered" evidence="7">
    <location>
        <begin position="1"/>
        <end position="76"/>
    </location>
</feature>
<sequence>MVDVERRRRNSTETLVIKDEHVAKKDGEEDGERQREMGMGKSNPNNRWAADSWKDEGSFSDSGTVRGTANNGKDAHSIDEGRARTQHLLSPPPSALGLLATSNTTSTTATTIVTGTTSVPCMLNQTTASSASSSTSQRFLAPPTSGTIRATKAQLKVLQKIFAENQMPSGQMHSAIADSIGMTRSTVRNWFQNQRAKTRRLQMEAQAHSQQAQVQQAHIQAAPKNNNNSRLYNYPPRADSFSDVGSNLGSNLSSFDSRYPPSHVASNVNNYAAQPIPFNLQFSSQHTASTAPTLL</sequence>
<evidence type="ECO:0000313" key="9">
    <source>
        <dbReference type="EMBL" id="KAJ3142490.1"/>
    </source>
</evidence>
<dbReference type="EMBL" id="JADGJH010000017">
    <property type="protein sequence ID" value="KAJ3142490.1"/>
    <property type="molecule type" value="Genomic_DNA"/>
</dbReference>
<dbReference type="GO" id="GO:0030154">
    <property type="term" value="P:cell differentiation"/>
    <property type="evidence" value="ECO:0007669"/>
    <property type="project" value="TreeGrafter"/>
</dbReference>
<dbReference type="PROSITE" id="PS50071">
    <property type="entry name" value="HOMEOBOX_2"/>
    <property type="match status" value="1"/>
</dbReference>
<dbReference type="PANTHER" id="PTHR24324:SF5">
    <property type="entry name" value="HEMATOPOIETICALLY-EXPRESSED HOMEOBOX PROTEIN HHEX"/>
    <property type="match status" value="1"/>
</dbReference>
<dbReference type="GO" id="GO:0000978">
    <property type="term" value="F:RNA polymerase II cis-regulatory region sequence-specific DNA binding"/>
    <property type="evidence" value="ECO:0007669"/>
    <property type="project" value="TreeGrafter"/>
</dbReference>
<accession>A0AAD5XLB7</accession>
<name>A0AAD5XLB7_9FUNG</name>
<dbReference type="InterPro" id="IPR009057">
    <property type="entry name" value="Homeodomain-like_sf"/>
</dbReference>
<dbReference type="InterPro" id="IPR017970">
    <property type="entry name" value="Homeobox_CS"/>
</dbReference>
<dbReference type="PROSITE" id="PS00027">
    <property type="entry name" value="HOMEOBOX_1"/>
    <property type="match status" value="1"/>
</dbReference>
<dbReference type="SUPFAM" id="SSF46689">
    <property type="entry name" value="Homeodomain-like"/>
    <property type="match status" value="1"/>
</dbReference>
<keyword evidence="4 5" id="KW-0539">Nucleus</keyword>
<feature type="region of interest" description="Disordered" evidence="7">
    <location>
        <begin position="204"/>
        <end position="238"/>
    </location>
</feature>
<keyword evidence="10" id="KW-1185">Reference proteome</keyword>
<reference evidence="9" key="1">
    <citation type="submission" date="2020-05" db="EMBL/GenBank/DDBJ databases">
        <title>Phylogenomic resolution of chytrid fungi.</title>
        <authorList>
            <person name="Stajich J.E."/>
            <person name="Amses K."/>
            <person name="Simmons R."/>
            <person name="Seto K."/>
            <person name="Myers J."/>
            <person name="Bonds A."/>
            <person name="Quandt C.A."/>
            <person name="Barry K."/>
            <person name="Liu P."/>
            <person name="Grigoriev I."/>
            <person name="Longcore J.E."/>
            <person name="James T.Y."/>
        </authorList>
    </citation>
    <scope>NUCLEOTIDE SEQUENCE</scope>
    <source>
        <strain evidence="9">JEL0513</strain>
    </source>
</reference>
<dbReference type="GO" id="GO:0005634">
    <property type="term" value="C:nucleus"/>
    <property type="evidence" value="ECO:0007669"/>
    <property type="project" value="UniProtKB-SubCell"/>
</dbReference>